<keyword evidence="9" id="KW-1185">Reference proteome</keyword>
<organism evidence="9 10">
    <name type="scientific">Globodera rostochiensis</name>
    <name type="common">Golden nematode worm</name>
    <name type="synonym">Heterodera rostochiensis</name>
    <dbReference type="NCBI Taxonomy" id="31243"/>
    <lineage>
        <taxon>Eukaryota</taxon>
        <taxon>Metazoa</taxon>
        <taxon>Ecdysozoa</taxon>
        <taxon>Nematoda</taxon>
        <taxon>Chromadorea</taxon>
        <taxon>Rhabditida</taxon>
        <taxon>Tylenchina</taxon>
        <taxon>Tylenchomorpha</taxon>
        <taxon>Tylenchoidea</taxon>
        <taxon>Heteroderidae</taxon>
        <taxon>Heteroderinae</taxon>
        <taxon>Globodera</taxon>
    </lineage>
</organism>
<dbReference type="PROSITE" id="PS50112">
    <property type="entry name" value="PAS"/>
    <property type="match status" value="1"/>
</dbReference>
<dbReference type="GO" id="GO:0006805">
    <property type="term" value="P:xenobiotic metabolic process"/>
    <property type="evidence" value="ECO:0007669"/>
    <property type="project" value="InterPro"/>
</dbReference>
<dbReference type="PANTHER" id="PTHR10649">
    <property type="entry name" value="ARYL HYDROCARBON RECEPTOR"/>
    <property type="match status" value="1"/>
</dbReference>
<dbReference type="CDD" id="cd00130">
    <property type="entry name" value="PAS"/>
    <property type="match status" value="1"/>
</dbReference>
<feature type="compositionally biased region" description="Basic and acidic residues" evidence="6">
    <location>
        <begin position="558"/>
        <end position="572"/>
    </location>
</feature>
<evidence type="ECO:0000259" key="7">
    <source>
        <dbReference type="PROSITE" id="PS50112"/>
    </source>
</evidence>
<feature type="region of interest" description="Disordered" evidence="6">
    <location>
        <begin position="850"/>
        <end position="908"/>
    </location>
</feature>
<dbReference type="Proteomes" id="UP000887572">
    <property type="component" value="Unplaced"/>
</dbReference>
<evidence type="ECO:0000256" key="2">
    <source>
        <dbReference type="ARBA" id="ARBA00023015"/>
    </source>
</evidence>
<dbReference type="GO" id="GO:0005634">
    <property type="term" value="C:nucleus"/>
    <property type="evidence" value="ECO:0007669"/>
    <property type="project" value="UniProtKB-SubCell"/>
</dbReference>
<dbReference type="AlphaFoldDB" id="A0A914HBA1"/>
<dbReference type="PANTHER" id="PTHR10649:SF12">
    <property type="entry name" value="SPINELESS, ISOFORM C"/>
    <property type="match status" value="1"/>
</dbReference>
<evidence type="ECO:0000256" key="3">
    <source>
        <dbReference type="ARBA" id="ARBA00023125"/>
    </source>
</evidence>
<feature type="domain" description="PAS" evidence="7">
    <location>
        <begin position="154"/>
        <end position="223"/>
    </location>
</feature>
<dbReference type="InterPro" id="IPR035965">
    <property type="entry name" value="PAS-like_dom_sf"/>
</dbReference>
<feature type="region of interest" description="Disordered" evidence="6">
    <location>
        <begin position="615"/>
        <end position="648"/>
    </location>
</feature>
<name>A0A914HBA1_GLORO</name>
<dbReference type="GO" id="GO:0004879">
    <property type="term" value="F:nuclear receptor activity"/>
    <property type="evidence" value="ECO:0007669"/>
    <property type="project" value="TreeGrafter"/>
</dbReference>
<feature type="domain" description="BHLH" evidence="8">
    <location>
        <begin position="51"/>
        <end position="104"/>
    </location>
</feature>
<feature type="compositionally biased region" description="Low complexity" evidence="6">
    <location>
        <begin position="615"/>
        <end position="626"/>
    </location>
</feature>
<protein>
    <submittedName>
        <fullName evidence="10">Aryl hydrocarbon receptor</fullName>
    </submittedName>
</protein>
<reference evidence="10" key="1">
    <citation type="submission" date="2022-11" db="UniProtKB">
        <authorList>
            <consortium name="WormBaseParasite"/>
        </authorList>
    </citation>
    <scope>IDENTIFICATION</scope>
</reference>
<keyword evidence="2" id="KW-0805">Transcription regulation</keyword>
<sequence>MYASKRRQRNFKRTRTVPLGEIGAKCSQDIGQFAEILLQGHGGHHQQHQHSGNVLPSNPSKRHRERLNGELETVASLLPYEESLLQRLDKLSVLRLAVSFLQIKAHFQVCAQQALESAVGCCAEHPLARLHGSPVIPVPTMVNPQTGMASLYFGDTQFAELTQKAMGAFLLMLHLDGDVFYVTENIETKLGFQQSDVLHQSLFEMIHSEDREELRALLQRALEVVSRRDGGGGEGAFSDQAASSDGGWSVSVVLRFRCLLDNSCGFSRIELRCRLISVHSHRVELSPFVPPQRRTRTPTAHQYPPGLDSAQFGIGTSALANSRKYALVAICTKLLLSPLVPPPQMDPELDDPILKSRHSLDLGFQCMDLRLRHILELDESPSPSLGASTSADPPKPSLYSFVHPDDLRTVAEAHDAAIKYTASGLMIYRLVSANSQFIYFVQSSFRLGQKNGKLDRIDGSHRIITEIDGESLLEKRSTPKFKHFTFDDTLLQSPRMCQSNQQQQQFVVAQQPLQQMDSIGTVDTETRAAASFSPTDCSNLLRDAPTTAKSKKGKKAGKKEANNGDGAADGRRGAVAKSPAGAVPTALTPLFPSAPSAITSTARCLASSQLQHSLQPSSNLSSLPGSACLHQQHHQPPPPPPPSDSVMADNDHLLHSYFAWPNPVGMLASPSHNANATSRLKRFTFERYYAESVDVSPYGCYYYCPSSSSAAGTFTHNNPSSLVDFVPGSANVYPPATGMDYWNSMLAMAAGPATGVTDAYATLQQQQQQQFQQLTLNQSSLIAADPSAQVAAQFQQQFSPAWLNAAGSVFNFAAAASQIWPSPPFPAVDFEHSLASYPHNQIVAHLATAEDASTEEEMAPIDQHQQQQHEQQQQQQQQQHHFGERWTIDKRSGRKHSDRRRDGGANEVIGKRPFAFELADSVGTAPAIGEKNAAPSQLTTIPAQTTAGFLHNSVANATPNASGFRFLTEMAQTLFG</sequence>
<evidence type="ECO:0000256" key="4">
    <source>
        <dbReference type="ARBA" id="ARBA00023163"/>
    </source>
</evidence>
<accession>A0A914HBA1</accession>
<evidence type="ECO:0000256" key="5">
    <source>
        <dbReference type="ARBA" id="ARBA00023242"/>
    </source>
</evidence>
<keyword evidence="3" id="KW-0238">DNA-binding</keyword>
<dbReference type="CDD" id="cd19696">
    <property type="entry name" value="bHLH-PAS_AhR_like"/>
    <property type="match status" value="1"/>
</dbReference>
<feature type="region of interest" description="Disordered" evidence="6">
    <location>
        <begin position="533"/>
        <end position="580"/>
    </location>
</feature>
<dbReference type="InterPro" id="IPR000014">
    <property type="entry name" value="PAS"/>
</dbReference>
<dbReference type="InterPro" id="IPR011598">
    <property type="entry name" value="bHLH_dom"/>
</dbReference>
<evidence type="ECO:0000259" key="8">
    <source>
        <dbReference type="PROSITE" id="PS50888"/>
    </source>
</evidence>
<evidence type="ECO:0000256" key="6">
    <source>
        <dbReference type="SAM" id="MobiDB-lite"/>
    </source>
</evidence>
<proteinExistence type="predicted"/>
<keyword evidence="4" id="KW-0804">Transcription</keyword>
<feature type="region of interest" description="Disordered" evidence="6">
    <location>
        <begin position="41"/>
        <end position="62"/>
    </location>
</feature>
<feature type="compositionally biased region" description="Low complexity" evidence="6">
    <location>
        <begin position="863"/>
        <end position="880"/>
    </location>
</feature>
<dbReference type="SMART" id="SM00091">
    <property type="entry name" value="PAS"/>
    <property type="match status" value="1"/>
</dbReference>
<dbReference type="PROSITE" id="PS50888">
    <property type="entry name" value="BHLH"/>
    <property type="match status" value="1"/>
</dbReference>
<dbReference type="Pfam" id="PF00989">
    <property type="entry name" value="PAS"/>
    <property type="match status" value="1"/>
</dbReference>
<keyword evidence="5" id="KW-0539">Nucleus</keyword>
<dbReference type="Gene3D" id="4.10.280.10">
    <property type="entry name" value="Helix-loop-helix DNA-binding domain"/>
    <property type="match status" value="1"/>
</dbReference>
<dbReference type="SUPFAM" id="SSF55785">
    <property type="entry name" value="PYP-like sensor domain (PAS domain)"/>
    <property type="match status" value="2"/>
</dbReference>
<dbReference type="InterPro" id="IPR036638">
    <property type="entry name" value="HLH_DNA-bd_sf"/>
</dbReference>
<dbReference type="GO" id="GO:0000976">
    <property type="term" value="F:transcription cis-regulatory region binding"/>
    <property type="evidence" value="ECO:0007669"/>
    <property type="project" value="TreeGrafter"/>
</dbReference>
<evidence type="ECO:0000313" key="9">
    <source>
        <dbReference type="Proteomes" id="UP000887572"/>
    </source>
</evidence>
<evidence type="ECO:0000256" key="1">
    <source>
        <dbReference type="ARBA" id="ARBA00004123"/>
    </source>
</evidence>
<dbReference type="InterPro" id="IPR039091">
    <property type="entry name" value="AHR/AHRR"/>
</dbReference>
<dbReference type="Gene3D" id="3.30.450.20">
    <property type="entry name" value="PAS domain"/>
    <property type="match status" value="2"/>
</dbReference>
<dbReference type="InterPro" id="IPR013767">
    <property type="entry name" value="PAS_fold"/>
</dbReference>
<dbReference type="GO" id="GO:0034751">
    <property type="term" value="C:aryl hydrocarbon receptor complex"/>
    <property type="evidence" value="ECO:0007669"/>
    <property type="project" value="TreeGrafter"/>
</dbReference>
<evidence type="ECO:0000313" key="10">
    <source>
        <dbReference type="WBParaSite" id="Gr19_v10_g15763.t2"/>
    </source>
</evidence>
<dbReference type="WBParaSite" id="Gr19_v10_g15763.t2">
    <property type="protein sequence ID" value="Gr19_v10_g15763.t2"/>
    <property type="gene ID" value="Gr19_v10_g15763"/>
</dbReference>
<comment type="subcellular location">
    <subcellularLocation>
        <location evidence="1">Nucleus</location>
    </subcellularLocation>
</comment>
<dbReference type="GO" id="GO:0046983">
    <property type="term" value="F:protein dimerization activity"/>
    <property type="evidence" value="ECO:0007669"/>
    <property type="project" value="InterPro"/>
</dbReference>
<feature type="compositionally biased region" description="Basic and acidic residues" evidence="6">
    <location>
        <begin position="881"/>
        <end position="891"/>
    </location>
</feature>